<organism evidence="5 6">
    <name type="scientific">Marihabitans asiaticum</name>
    <dbReference type="NCBI Taxonomy" id="415218"/>
    <lineage>
        <taxon>Bacteria</taxon>
        <taxon>Bacillati</taxon>
        <taxon>Actinomycetota</taxon>
        <taxon>Actinomycetes</taxon>
        <taxon>Micrococcales</taxon>
        <taxon>Intrasporangiaceae</taxon>
        <taxon>Marihabitans</taxon>
    </lineage>
</organism>
<dbReference type="RefSeq" id="WP_144855321.1">
    <property type="nucleotide sequence ID" value="NZ_BAAAYT010000002.1"/>
</dbReference>
<feature type="transmembrane region" description="Helical" evidence="2">
    <location>
        <begin position="406"/>
        <end position="425"/>
    </location>
</feature>
<feature type="transmembrane region" description="Helical" evidence="2">
    <location>
        <begin position="193"/>
        <end position="211"/>
    </location>
</feature>
<dbReference type="AlphaFoldDB" id="A0A560WHG0"/>
<proteinExistence type="predicted"/>
<dbReference type="GO" id="GO:0016020">
    <property type="term" value="C:membrane"/>
    <property type="evidence" value="ECO:0007669"/>
    <property type="project" value="TreeGrafter"/>
</dbReference>
<feature type="domain" description="Acyltransferase 3" evidence="3">
    <location>
        <begin position="55"/>
        <end position="383"/>
    </location>
</feature>
<feature type="transmembrane region" description="Helical" evidence="2">
    <location>
        <begin position="121"/>
        <end position="140"/>
    </location>
</feature>
<dbReference type="PANTHER" id="PTHR23028:SF53">
    <property type="entry name" value="ACYL_TRANSF_3 DOMAIN-CONTAINING PROTEIN"/>
    <property type="match status" value="1"/>
</dbReference>
<evidence type="ECO:0000256" key="2">
    <source>
        <dbReference type="SAM" id="Phobius"/>
    </source>
</evidence>
<sequence>MGATRDAVGARVDHIEAWPGFHPLEDPISTSSESARPADPPRSSETPSSRGFRRDIQGLRAVAVSLVVVFHIWPQVLAGGYVGVDVFFVISGFLITSHLLSRPPKGVGDLGVFWARRVHRLLPAALTVLAVTVVATRLLAPSTQWAGTAKEIIASAFYVQNWVLASSSVDYLAEGEAPSPVQHYWSLSIEEQFYLIWPILILAVFVVAGRCRWRAASVARVVIGGMVALSLGVSVWQTTVSPASAYFITPTRMWELAVGGLVATVGSMSGSPRLRALAVPVAWVGLGAVVIAGVTYSGDTPFPGYTALLPVLGTAAVIWAGTQSAASPTGVLQARPVQWLGDVSYSVYLWHWPLVVLLPYASGGSLGVLDQVVIVVTTLVLAGLTKTYVEDRYRHPRPGARLRRSYAAAAAGMAVIAAVGTVQIAESTYRTDQAEGELASALGSADPCLGAGALREGQGQCTIDPGATLVPSVDLAAEDKSDAYADGCWTNQPFTDRATCTYGDGPTRIALVGNSHAGHWLPALQIIAEKNDWAITTFLVSRCAVTDARQRFDTEQMTQNCYDYGQWVQEQTSGDTFDLVITSERQSVPVLGTTMATTGPKAVTGYTSYLRDWAAGGTKILAIKDPTFPGIDVPECLAENPGDHSRCSAPRSEWIIDDPLMAAVEMVDLPTVTSVSFDDFVCGPTTCDGAIGGVVAYFDSSHLTATYVATMAPFMEQPILAALEG</sequence>
<dbReference type="GO" id="GO:0016747">
    <property type="term" value="F:acyltransferase activity, transferring groups other than amino-acyl groups"/>
    <property type="evidence" value="ECO:0007669"/>
    <property type="project" value="InterPro"/>
</dbReference>
<feature type="transmembrane region" description="Helical" evidence="2">
    <location>
        <begin position="277"/>
        <end position="296"/>
    </location>
</feature>
<dbReference type="PANTHER" id="PTHR23028">
    <property type="entry name" value="ACETYLTRANSFERASE"/>
    <property type="match status" value="1"/>
</dbReference>
<feature type="transmembrane region" description="Helical" evidence="2">
    <location>
        <begin position="302"/>
        <end position="322"/>
    </location>
</feature>
<evidence type="ECO:0000313" key="6">
    <source>
        <dbReference type="Proteomes" id="UP000315628"/>
    </source>
</evidence>
<evidence type="ECO:0000256" key="1">
    <source>
        <dbReference type="SAM" id="MobiDB-lite"/>
    </source>
</evidence>
<dbReference type="Pfam" id="PF01757">
    <property type="entry name" value="Acyl_transf_3"/>
    <property type="match status" value="1"/>
</dbReference>
<accession>A0A560WHG0</accession>
<protein>
    <submittedName>
        <fullName evidence="5">Peptidoglycan/LPS O-acetylase OafA/YrhL</fullName>
    </submittedName>
</protein>
<keyword evidence="2" id="KW-1133">Transmembrane helix</keyword>
<dbReference type="InterPro" id="IPR043968">
    <property type="entry name" value="SGNH"/>
</dbReference>
<evidence type="ECO:0000313" key="5">
    <source>
        <dbReference type="EMBL" id="TWD16954.1"/>
    </source>
</evidence>
<keyword evidence="2" id="KW-0472">Membrane</keyword>
<comment type="caution">
    <text evidence="5">The sequence shown here is derived from an EMBL/GenBank/DDBJ whole genome shotgun (WGS) entry which is preliminary data.</text>
</comment>
<feature type="transmembrane region" description="Helical" evidence="2">
    <location>
        <begin position="343"/>
        <end position="362"/>
    </location>
</feature>
<name>A0A560WHG0_9MICO</name>
<dbReference type="EMBL" id="VIUW01000001">
    <property type="protein sequence ID" value="TWD16954.1"/>
    <property type="molecule type" value="Genomic_DNA"/>
</dbReference>
<dbReference type="Pfam" id="PF19040">
    <property type="entry name" value="SGNH"/>
    <property type="match status" value="1"/>
</dbReference>
<feature type="transmembrane region" description="Helical" evidence="2">
    <location>
        <begin position="80"/>
        <end position="100"/>
    </location>
</feature>
<dbReference type="Proteomes" id="UP000315628">
    <property type="component" value="Unassembled WGS sequence"/>
</dbReference>
<feature type="domain" description="SGNH" evidence="4">
    <location>
        <begin position="496"/>
        <end position="716"/>
    </location>
</feature>
<keyword evidence="2" id="KW-0812">Transmembrane</keyword>
<gene>
    <name evidence="5" type="ORF">FB557_0500</name>
</gene>
<dbReference type="GO" id="GO:0009103">
    <property type="term" value="P:lipopolysaccharide biosynthetic process"/>
    <property type="evidence" value="ECO:0007669"/>
    <property type="project" value="TreeGrafter"/>
</dbReference>
<keyword evidence="6" id="KW-1185">Reference proteome</keyword>
<dbReference type="OrthoDB" id="3404679at2"/>
<evidence type="ECO:0000259" key="4">
    <source>
        <dbReference type="Pfam" id="PF19040"/>
    </source>
</evidence>
<dbReference type="InterPro" id="IPR050879">
    <property type="entry name" value="Acyltransferase_3"/>
</dbReference>
<evidence type="ECO:0000259" key="3">
    <source>
        <dbReference type="Pfam" id="PF01757"/>
    </source>
</evidence>
<feature type="region of interest" description="Disordered" evidence="1">
    <location>
        <begin position="20"/>
        <end position="51"/>
    </location>
</feature>
<feature type="transmembrane region" description="Helical" evidence="2">
    <location>
        <begin position="218"/>
        <end position="237"/>
    </location>
</feature>
<dbReference type="InterPro" id="IPR002656">
    <property type="entry name" value="Acyl_transf_3_dom"/>
</dbReference>
<reference evidence="5 6" key="1">
    <citation type="submission" date="2019-06" db="EMBL/GenBank/DDBJ databases">
        <title>Sequencing the genomes of 1000 actinobacteria strains.</title>
        <authorList>
            <person name="Klenk H.-P."/>
        </authorList>
    </citation>
    <scope>NUCLEOTIDE SEQUENCE [LARGE SCALE GENOMIC DNA]</scope>
    <source>
        <strain evidence="5 6">DSM 18935</strain>
    </source>
</reference>
<feature type="transmembrane region" description="Helical" evidence="2">
    <location>
        <begin position="58"/>
        <end position="74"/>
    </location>
</feature>